<protein>
    <submittedName>
        <fullName evidence="1">Uncharacterized protein</fullName>
    </submittedName>
</protein>
<dbReference type="Proteomes" id="UP001333110">
    <property type="component" value="Unassembled WGS sequence"/>
</dbReference>
<evidence type="ECO:0000313" key="2">
    <source>
        <dbReference type="Proteomes" id="UP001333110"/>
    </source>
</evidence>
<sequence>MAAVAISPWGLLEASQCLSLACGSRFGEQRSCGYGPETAWVSWVPGPFVLENLCLVRGCICVTNASAKPFECLYMSNNILLWVC</sequence>
<comment type="caution">
    <text evidence="1">The sequence shown here is derived from an EMBL/GenBank/DDBJ whole genome shotgun (WGS) entry which is preliminary data.</text>
</comment>
<dbReference type="AlphaFoldDB" id="A0AAN7RSM7"/>
<evidence type="ECO:0000313" key="1">
    <source>
        <dbReference type="EMBL" id="KAK4806433.1"/>
    </source>
</evidence>
<organism evidence="1 2">
    <name type="scientific">Mycteria americana</name>
    <name type="common">Wood stork</name>
    <dbReference type="NCBI Taxonomy" id="33587"/>
    <lineage>
        <taxon>Eukaryota</taxon>
        <taxon>Metazoa</taxon>
        <taxon>Chordata</taxon>
        <taxon>Craniata</taxon>
        <taxon>Vertebrata</taxon>
        <taxon>Euteleostomi</taxon>
        <taxon>Archelosauria</taxon>
        <taxon>Archosauria</taxon>
        <taxon>Dinosauria</taxon>
        <taxon>Saurischia</taxon>
        <taxon>Theropoda</taxon>
        <taxon>Coelurosauria</taxon>
        <taxon>Aves</taxon>
        <taxon>Neognathae</taxon>
        <taxon>Neoaves</taxon>
        <taxon>Aequornithes</taxon>
        <taxon>Ciconiiformes</taxon>
        <taxon>Ciconiidae</taxon>
        <taxon>Mycteria</taxon>
    </lineage>
</organism>
<name>A0AAN7RSM7_MYCAM</name>
<gene>
    <name evidence="1" type="ORF">QYF61_013926</name>
</gene>
<reference evidence="1 2" key="1">
    <citation type="journal article" date="2023" name="J. Hered.">
        <title>Chromosome-level genome of the wood stork (Mycteria americana) provides insight into avian chromosome evolution.</title>
        <authorList>
            <person name="Flamio R. Jr."/>
            <person name="Ramstad K.M."/>
        </authorList>
    </citation>
    <scope>NUCLEOTIDE SEQUENCE [LARGE SCALE GENOMIC DNA]</scope>
    <source>
        <strain evidence="1">JAX WOST 10</strain>
    </source>
</reference>
<dbReference type="EMBL" id="JAUNZN010000039">
    <property type="protein sequence ID" value="KAK4806433.1"/>
    <property type="molecule type" value="Genomic_DNA"/>
</dbReference>
<accession>A0AAN7RSM7</accession>
<proteinExistence type="predicted"/>
<keyword evidence="2" id="KW-1185">Reference proteome</keyword>